<dbReference type="InterPro" id="IPR001307">
    <property type="entry name" value="Thiosulphate_STrfase_CS"/>
</dbReference>
<dbReference type="PROSITE" id="PS00380">
    <property type="entry name" value="RHODANESE_1"/>
    <property type="match status" value="1"/>
</dbReference>
<evidence type="ECO:0000313" key="2">
    <source>
        <dbReference type="EMBL" id="AEX05991.1"/>
    </source>
</evidence>
<dbReference type="InterPro" id="IPR001763">
    <property type="entry name" value="Rhodanese-like_dom"/>
</dbReference>
<organism evidence="2 3">
    <name type="scientific">Klebsiella michiganensis (strain ATCC 8724 / DSM 4798 / JCM 20051 / NBRC 3318 / NRRL B-199 / KCTC 1686 / BUCSAV 143 / CCM 1901)</name>
    <dbReference type="NCBI Taxonomy" id="1006551"/>
    <lineage>
        <taxon>Bacteria</taxon>
        <taxon>Pseudomonadati</taxon>
        <taxon>Pseudomonadota</taxon>
        <taxon>Gammaproteobacteria</taxon>
        <taxon>Enterobacterales</taxon>
        <taxon>Enterobacteriaceae</taxon>
        <taxon>Klebsiella/Raoultella group</taxon>
        <taxon>Klebsiella</taxon>
    </lineage>
</organism>
<dbReference type="PROSITE" id="PS50206">
    <property type="entry name" value="RHODANESE_3"/>
    <property type="match status" value="1"/>
</dbReference>
<dbReference type="RefSeq" id="WP_004851202.1">
    <property type="nucleotide sequence ID" value="NC_016612.1"/>
</dbReference>
<sequence length="130" mass="14193">MSVVTAIAPASSTDAAAWFRHKLSLETDCADVYSAMREGEVDFVLLHVVGSEETFARRHLPGALHLPHRQIDETRMAQWPDDTLFVVYCAGPHCNGADVAAMKLALLGRPVKMMLGGLTGWEDEGLPFAK</sequence>
<evidence type="ECO:0000259" key="1">
    <source>
        <dbReference type="PROSITE" id="PS50206"/>
    </source>
</evidence>
<feature type="domain" description="Rhodanese" evidence="1">
    <location>
        <begin position="39"/>
        <end position="130"/>
    </location>
</feature>
<protein>
    <recommendedName>
        <fullName evidence="1">Rhodanese domain-containing protein</fullName>
    </recommendedName>
</protein>
<dbReference type="SMART" id="SM00450">
    <property type="entry name" value="RHOD"/>
    <property type="match status" value="1"/>
</dbReference>
<gene>
    <name evidence="2" type="ordered locus">KOX_21355</name>
</gene>
<dbReference type="PANTHER" id="PTHR43031">
    <property type="entry name" value="FAD-DEPENDENT OXIDOREDUCTASE"/>
    <property type="match status" value="1"/>
</dbReference>
<dbReference type="GeneID" id="66559668"/>
<dbReference type="AlphaFoldDB" id="A0A0H3HHF6"/>
<dbReference type="Pfam" id="PF00581">
    <property type="entry name" value="Rhodanese"/>
    <property type="match status" value="1"/>
</dbReference>
<reference evidence="2 3" key="1">
    <citation type="journal article" date="2012" name="J. Bacteriol.">
        <title>Complete genome sequence of Klebsiella oxytoca KCTC 1686, used in production of 2,3-butanediol.</title>
        <authorList>
            <person name="Shin S.H."/>
            <person name="Kim S."/>
            <person name="Kim J.Y."/>
            <person name="Lee S."/>
            <person name="Um Y."/>
            <person name="Oh M.K."/>
            <person name="Kim Y.R."/>
            <person name="Lee J."/>
            <person name="Yang K.S."/>
        </authorList>
    </citation>
    <scope>NUCLEOTIDE SEQUENCE [LARGE SCALE GENOMIC DNA]</scope>
    <source>
        <strain evidence="3">ATCC 8724 / DSM 4798 / JCM 20051 / NBRC 3318 / NRRL B-199 / KCTC 1686</strain>
    </source>
</reference>
<dbReference type="InterPro" id="IPR050229">
    <property type="entry name" value="GlpE_sulfurtransferase"/>
</dbReference>
<dbReference type="InterPro" id="IPR036873">
    <property type="entry name" value="Rhodanese-like_dom_sf"/>
</dbReference>
<dbReference type="Proteomes" id="UP000007843">
    <property type="component" value="Chromosome"/>
</dbReference>
<accession>A0A0H3HHF6</accession>
<name>A0A0H3HHF6_KLEM8</name>
<dbReference type="Gene3D" id="3.40.250.10">
    <property type="entry name" value="Rhodanese-like domain"/>
    <property type="match status" value="1"/>
</dbReference>
<dbReference type="EMBL" id="CP003218">
    <property type="protein sequence ID" value="AEX05991.1"/>
    <property type="molecule type" value="Genomic_DNA"/>
</dbReference>
<proteinExistence type="predicted"/>
<dbReference type="SUPFAM" id="SSF52821">
    <property type="entry name" value="Rhodanese/Cell cycle control phosphatase"/>
    <property type="match status" value="1"/>
</dbReference>
<dbReference type="KEGG" id="kox:KOX_21355"/>
<dbReference type="PANTHER" id="PTHR43031:SF1">
    <property type="entry name" value="PYRIDINE NUCLEOTIDE-DISULPHIDE OXIDOREDUCTASE"/>
    <property type="match status" value="1"/>
</dbReference>
<evidence type="ECO:0000313" key="3">
    <source>
        <dbReference type="Proteomes" id="UP000007843"/>
    </source>
</evidence>
<dbReference type="HOGENOM" id="CLU_089574_4_1_6"/>
<dbReference type="GO" id="GO:0004792">
    <property type="term" value="F:thiosulfate-cyanide sulfurtransferase activity"/>
    <property type="evidence" value="ECO:0007669"/>
    <property type="project" value="InterPro"/>
</dbReference>